<dbReference type="AlphaFoldDB" id="A0A7N0US76"/>
<protein>
    <recommendedName>
        <fullName evidence="2">RING-type domain-containing protein</fullName>
    </recommendedName>
</protein>
<dbReference type="Gene3D" id="3.30.40.10">
    <property type="entry name" value="Zinc/RING finger domain, C3HC4 (zinc finger)"/>
    <property type="match status" value="1"/>
</dbReference>
<evidence type="ECO:0000313" key="4">
    <source>
        <dbReference type="Proteomes" id="UP000594263"/>
    </source>
</evidence>
<dbReference type="InterPro" id="IPR013083">
    <property type="entry name" value="Znf_RING/FYVE/PHD"/>
</dbReference>
<dbReference type="GO" id="GO:0006511">
    <property type="term" value="P:ubiquitin-dependent protein catabolic process"/>
    <property type="evidence" value="ECO:0007669"/>
    <property type="project" value="TreeGrafter"/>
</dbReference>
<dbReference type="InterPro" id="IPR051826">
    <property type="entry name" value="E3_ubiquitin-ligase_domain"/>
</dbReference>
<dbReference type="PANTHER" id="PTHR22765:SF450">
    <property type="entry name" value="ERAD-ASSOCIATED E3 UBIQUITIN-PROTEIN LIGASE HRD1"/>
    <property type="match status" value="1"/>
</dbReference>
<keyword evidence="1" id="KW-0862">Zinc</keyword>
<reference evidence="3" key="1">
    <citation type="submission" date="2021-01" db="UniProtKB">
        <authorList>
            <consortium name="EnsemblPlants"/>
        </authorList>
    </citation>
    <scope>IDENTIFICATION</scope>
</reference>
<proteinExistence type="predicted"/>
<sequence>MASLYAFGWVMSSKLQESTQLPAPTLQIHSTLVTTLEDSTILHPTPASNMPKSFIVPLDFLETRKECEQWIRRNLLESMRFVIVASENDDPEKRLRWSMKNAWEARVKCSGVVEMNVMLVSTLDLRLIVVKSWLKTSVSNFTEGDEEEEGSRSCCCVCLDELEEKSAVVKLRCRHVYHSQCIRDWPHRKTTCPICRNPLDIRFKFWVHMDKKSSFLIQLQSEVQKHLFHTSTEVL</sequence>
<keyword evidence="1" id="KW-0863">Zinc-finger</keyword>
<evidence type="ECO:0000256" key="1">
    <source>
        <dbReference type="PROSITE-ProRule" id="PRU00175"/>
    </source>
</evidence>
<dbReference type="Pfam" id="PF13639">
    <property type="entry name" value="zf-RING_2"/>
    <property type="match status" value="1"/>
</dbReference>
<dbReference type="PROSITE" id="PS50089">
    <property type="entry name" value="ZF_RING_2"/>
    <property type="match status" value="1"/>
</dbReference>
<dbReference type="GO" id="GO:0008270">
    <property type="term" value="F:zinc ion binding"/>
    <property type="evidence" value="ECO:0007669"/>
    <property type="project" value="UniProtKB-KW"/>
</dbReference>
<evidence type="ECO:0000259" key="2">
    <source>
        <dbReference type="PROSITE" id="PS50089"/>
    </source>
</evidence>
<dbReference type="SMART" id="SM00184">
    <property type="entry name" value="RING"/>
    <property type="match status" value="1"/>
</dbReference>
<dbReference type="EnsemblPlants" id="Kaladp0083s0027.1.v1.1">
    <property type="protein sequence ID" value="Kaladp0083s0027.1.v1.1.CDS.1"/>
    <property type="gene ID" value="Kaladp0083s0027.v1.1"/>
</dbReference>
<organism evidence="3 4">
    <name type="scientific">Kalanchoe fedtschenkoi</name>
    <name type="common">Lavender scallops</name>
    <name type="synonym">South American air plant</name>
    <dbReference type="NCBI Taxonomy" id="63787"/>
    <lineage>
        <taxon>Eukaryota</taxon>
        <taxon>Viridiplantae</taxon>
        <taxon>Streptophyta</taxon>
        <taxon>Embryophyta</taxon>
        <taxon>Tracheophyta</taxon>
        <taxon>Spermatophyta</taxon>
        <taxon>Magnoliopsida</taxon>
        <taxon>eudicotyledons</taxon>
        <taxon>Gunneridae</taxon>
        <taxon>Pentapetalae</taxon>
        <taxon>Saxifragales</taxon>
        <taxon>Crassulaceae</taxon>
        <taxon>Kalanchoe</taxon>
    </lineage>
</organism>
<dbReference type="Gramene" id="Kaladp0083s0027.1.v1.1">
    <property type="protein sequence ID" value="Kaladp0083s0027.1.v1.1.CDS.1"/>
    <property type="gene ID" value="Kaladp0083s0027.v1.1"/>
</dbReference>
<dbReference type="GO" id="GO:0061630">
    <property type="term" value="F:ubiquitin protein ligase activity"/>
    <property type="evidence" value="ECO:0007669"/>
    <property type="project" value="TreeGrafter"/>
</dbReference>
<feature type="domain" description="RING-type" evidence="2">
    <location>
        <begin position="155"/>
        <end position="196"/>
    </location>
</feature>
<keyword evidence="4" id="KW-1185">Reference proteome</keyword>
<evidence type="ECO:0000313" key="3">
    <source>
        <dbReference type="EnsemblPlants" id="Kaladp0083s0027.1.v1.1.CDS.1"/>
    </source>
</evidence>
<dbReference type="SUPFAM" id="SSF57850">
    <property type="entry name" value="RING/U-box"/>
    <property type="match status" value="1"/>
</dbReference>
<accession>A0A7N0US76</accession>
<dbReference type="InterPro" id="IPR001841">
    <property type="entry name" value="Znf_RING"/>
</dbReference>
<keyword evidence="1" id="KW-0479">Metal-binding</keyword>
<dbReference type="PANTHER" id="PTHR22765">
    <property type="entry name" value="RING FINGER AND PROTEASE ASSOCIATED DOMAIN-CONTAINING"/>
    <property type="match status" value="1"/>
</dbReference>
<name>A0A7N0US76_KALFE</name>
<dbReference type="Proteomes" id="UP000594263">
    <property type="component" value="Unplaced"/>
</dbReference>